<keyword evidence="1" id="KW-0812">Transmembrane</keyword>
<dbReference type="InterPro" id="IPR021776">
    <property type="entry name" value="ActD"/>
</dbReference>
<dbReference type="PANTHER" id="PTHR40394:SF2">
    <property type="entry name" value="QUINOL:CYTOCHROME C OXIDOREDUCTASE MEMBRANE PROTEIN"/>
    <property type="match status" value="1"/>
</dbReference>
<evidence type="ECO:0000313" key="4">
    <source>
        <dbReference type="Proteomes" id="UP000248798"/>
    </source>
</evidence>
<gene>
    <name evidence="3" type="ORF">DO021_11145</name>
    <name evidence="2" type="ORF">EYB58_00250</name>
</gene>
<organism evidence="3 4">
    <name type="scientific">Desulfobacter hydrogenophilus</name>
    <dbReference type="NCBI Taxonomy" id="2291"/>
    <lineage>
        <taxon>Bacteria</taxon>
        <taxon>Pseudomonadati</taxon>
        <taxon>Thermodesulfobacteriota</taxon>
        <taxon>Desulfobacteria</taxon>
        <taxon>Desulfobacterales</taxon>
        <taxon>Desulfobacteraceae</taxon>
        <taxon>Desulfobacter</taxon>
    </lineage>
</organism>
<evidence type="ECO:0000313" key="3">
    <source>
        <dbReference type="EMBL" id="RAM01989.1"/>
    </source>
</evidence>
<dbReference type="OrthoDB" id="5419321at2"/>
<keyword evidence="5" id="KW-1185">Reference proteome</keyword>
<dbReference type="Proteomes" id="UP000293902">
    <property type="component" value="Chromosome"/>
</dbReference>
<reference evidence="3 4" key="1">
    <citation type="submission" date="2018-06" db="EMBL/GenBank/DDBJ databases">
        <title>Complete Genome Sequence of Desulfobacter hydrogenophilus (DSM3380).</title>
        <authorList>
            <person name="Marietou A."/>
            <person name="Schreiber L."/>
            <person name="Marshall I."/>
            <person name="Jorgensen B."/>
        </authorList>
    </citation>
    <scope>NUCLEOTIDE SEQUENCE [LARGE SCALE GENOMIC DNA]</scope>
    <source>
        <strain evidence="3 4">DSM 3380</strain>
    </source>
</reference>
<evidence type="ECO:0000313" key="5">
    <source>
        <dbReference type="Proteomes" id="UP000293902"/>
    </source>
</evidence>
<dbReference type="Proteomes" id="UP000248798">
    <property type="component" value="Unassembled WGS sequence"/>
</dbReference>
<reference evidence="2 5" key="2">
    <citation type="submission" date="2019-02" db="EMBL/GenBank/DDBJ databases">
        <title>Complete genome sequence of Desulfobacter hydrogenophilus AcRS1.</title>
        <authorList>
            <person name="Marietou A."/>
            <person name="Lund M.B."/>
            <person name="Marshall I.P.G."/>
            <person name="Schreiber L."/>
            <person name="Jorgensen B."/>
        </authorList>
    </citation>
    <scope>NUCLEOTIDE SEQUENCE [LARGE SCALE GENOMIC DNA]</scope>
    <source>
        <strain evidence="2 5">AcRS1</strain>
    </source>
</reference>
<accession>A0A328FCH6</accession>
<keyword evidence="1" id="KW-1133">Transmembrane helix</keyword>
<sequence>MNTDAIIVTGLYNTQEETLAAVEKIQEKGFEVAEVHSPIPSDALAQALGRKKSKIGWFTLIGGIIGFFSGFSLAVFTSTRWDLIVSGKPIISWIPFFVIAFEFTILFAVLGNVLGIVTQVGLLDPDYEKNYDPECSGSMYGIEVASTPEDADSLRDLLDHTGSIKKQRETK</sequence>
<keyword evidence="1" id="KW-0472">Membrane</keyword>
<evidence type="ECO:0000313" key="2">
    <source>
        <dbReference type="EMBL" id="QBH11490.1"/>
    </source>
</evidence>
<dbReference type="AlphaFoldDB" id="A0A328FCH6"/>
<dbReference type="RefSeq" id="WP_111956647.1">
    <property type="nucleotide sequence ID" value="NZ_CP036313.1"/>
</dbReference>
<evidence type="ECO:0000256" key="1">
    <source>
        <dbReference type="SAM" id="Phobius"/>
    </source>
</evidence>
<dbReference type="PANTHER" id="PTHR40394">
    <property type="entry name" value="LIPOPROTEIN-RELATED"/>
    <property type="match status" value="1"/>
</dbReference>
<dbReference type="EMBL" id="CP036313">
    <property type="protein sequence ID" value="QBH11490.1"/>
    <property type="molecule type" value="Genomic_DNA"/>
</dbReference>
<proteinExistence type="predicted"/>
<name>A0A328FCH6_9BACT</name>
<feature type="transmembrane region" description="Helical" evidence="1">
    <location>
        <begin position="90"/>
        <end position="114"/>
    </location>
</feature>
<dbReference type="EMBL" id="QLNI01000020">
    <property type="protein sequence ID" value="RAM01989.1"/>
    <property type="molecule type" value="Genomic_DNA"/>
</dbReference>
<protein>
    <submittedName>
        <fullName evidence="2">DUF3341 domain-containing protein</fullName>
    </submittedName>
</protein>
<dbReference type="Pfam" id="PF11821">
    <property type="entry name" value="ActD"/>
    <property type="match status" value="1"/>
</dbReference>
<feature type="transmembrane region" description="Helical" evidence="1">
    <location>
        <begin position="55"/>
        <end position="78"/>
    </location>
</feature>